<dbReference type="InterPro" id="IPR000390">
    <property type="entry name" value="Small_drug/metabolite_transptr"/>
</dbReference>
<dbReference type="RefSeq" id="WP_125072123.1">
    <property type="nucleotide sequence ID" value="NZ_QWZQ01000017.1"/>
</dbReference>
<evidence type="ECO:0000256" key="3">
    <source>
        <dbReference type="ARBA" id="ARBA00022475"/>
    </source>
</evidence>
<dbReference type="Proteomes" id="UP000283633">
    <property type="component" value="Unassembled WGS sequence"/>
</dbReference>
<evidence type="ECO:0000256" key="4">
    <source>
        <dbReference type="ARBA" id="ARBA00022692"/>
    </source>
</evidence>
<reference evidence="9 10" key="1">
    <citation type="submission" date="2018-08" db="EMBL/GenBank/DDBJ databases">
        <title>Genome Lactobacillus garii FI11369.</title>
        <authorList>
            <person name="Diaz M."/>
            <person name="Narbad A."/>
        </authorList>
    </citation>
    <scope>NUCLEOTIDE SEQUENCE [LARGE SCALE GENOMIC DNA]</scope>
    <source>
        <strain evidence="9 10">FI11369</strain>
    </source>
</reference>
<dbReference type="GO" id="GO:0022857">
    <property type="term" value="F:transmembrane transporter activity"/>
    <property type="evidence" value="ECO:0007669"/>
    <property type="project" value="InterPro"/>
</dbReference>
<organism evidence="9 10">
    <name type="scientific">Lactiplantibacillus garii</name>
    <dbReference type="NCBI Taxonomy" id="2306423"/>
    <lineage>
        <taxon>Bacteria</taxon>
        <taxon>Bacillati</taxon>
        <taxon>Bacillota</taxon>
        <taxon>Bacilli</taxon>
        <taxon>Lactobacillales</taxon>
        <taxon>Lactobacillaceae</taxon>
        <taxon>Lactiplantibacillus</taxon>
    </lineage>
</organism>
<keyword evidence="2" id="KW-0813">Transport</keyword>
<comment type="subcellular location">
    <subcellularLocation>
        <location evidence="1 7">Cell membrane</location>
        <topology evidence="1 7">Multi-pass membrane protein</topology>
    </subcellularLocation>
</comment>
<keyword evidence="6 8" id="KW-0472">Membrane</keyword>
<name>A0A426D7N9_9LACO</name>
<comment type="caution">
    <text evidence="9">The sequence shown here is derived from an EMBL/GenBank/DDBJ whole genome shotgun (WGS) entry which is preliminary data.</text>
</comment>
<comment type="similarity">
    <text evidence="7">Belongs to the drug/metabolite transporter (DMT) superfamily. Small multidrug resistance (SMR) (TC 2.A.7.1) family.</text>
</comment>
<dbReference type="AlphaFoldDB" id="A0A426D7N9"/>
<dbReference type="PANTHER" id="PTHR30561">
    <property type="entry name" value="SMR FAMILY PROTON-DEPENDENT DRUG EFFLUX TRANSPORTER SUGE"/>
    <property type="match status" value="1"/>
</dbReference>
<proteinExistence type="inferred from homology"/>
<evidence type="ECO:0000256" key="2">
    <source>
        <dbReference type="ARBA" id="ARBA00022448"/>
    </source>
</evidence>
<dbReference type="GO" id="GO:0005886">
    <property type="term" value="C:plasma membrane"/>
    <property type="evidence" value="ECO:0007669"/>
    <property type="project" value="UniProtKB-SubCell"/>
</dbReference>
<evidence type="ECO:0000313" key="9">
    <source>
        <dbReference type="EMBL" id="RRK10605.1"/>
    </source>
</evidence>
<evidence type="ECO:0000313" key="10">
    <source>
        <dbReference type="Proteomes" id="UP000283633"/>
    </source>
</evidence>
<dbReference type="InterPro" id="IPR037185">
    <property type="entry name" value="EmrE-like"/>
</dbReference>
<dbReference type="Pfam" id="PF00893">
    <property type="entry name" value="Multi_Drug_Res"/>
    <property type="match status" value="1"/>
</dbReference>
<feature type="transmembrane region" description="Helical" evidence="8">
    <location>
        <begin position="27"/>
        <end position="48"/>
    </location>
</feature>
<dbReference type="SUPFAM" id="SSF103481">
    <property type="entry name" value="Multidrug resistance efflux transporter EmrE"/>
    <property type="match status" value="1"/>
</dbReference>
<dbReference type="EMBL" id="QWZQ01000017">
    <property type="protein sequence ID" value="RRK10605.1"/>
    <property type="molecule type" value="Genomic_DNA"/>
</dbReference>
<evidence type="ECO:0000256" key="1">
    <source>
        <dbReference type="ARBA" id="ARBA00004651"/>
    </source>
</evidence>
<accession>A0A426D7N9</accession>
<keyword evidence="5 8" id="KW-1133">Transmembrane helix</keyword>
<evidence type="ECO:0000256" key="5">
    <source>
        <dbReference type="ARBA" id="ARBA00022989"/>
    </source>
</evidence>
<dbReference type="InterPro" id="IPR045324">
    <property type="entry name" value="Small_multidrug_res"/>
</dbReference>
<protein>
    <submittedName>
        <fullName evidence="9">QacE family quaternary ammonium compound efflux SMR transporter</fullName>
    </submittedName>
</protein>
<keyword evidence="3" id="KW-1003">Cell membrane</keyword>
<evidence type="ECO:0000256" key="7">
    <source>
        <dbReference type="RuleBase" id="RU003942"/>
    </source>
</evidence>
<gene>
    <name evidence="9" type="ORF">D1831_06505</name>
</gene>
<feature type="transmembrane region" description="Helical" evidence="8">
    <location>
        <begin position="85"/>
        <end position="105"/>
    </location>
</feature>
<keyword evidence="10" id="KW-1185">Reference proteome</keyword>
<dbReference type="PANTHER" id="PTHR30561:SF1">
    <property type="entry name" value="MULTIDRUG TRANSPORTER EMRE"/>
    <property type="match status" value="1"/>
</dbReference>
<dbReference type="Gene3D" id="1.10.3730.20">
    <property type="match status" value="1"/>
</dbReference>
<feature type="transmembrane region" description="Helical" evidence="8">
    <location>
        <begin position="60"/>
        <end position="79"/>
    </location>
</feature>
<sequence>MRAWVQLVFAIGVEIAGTSLLKLSAGFSHPFIGMAGMLLYGLAIFSFSRALSRIPLSVGYAVWAGVGTAVTGLIGILLFGEIMTAIKAVGFSAIIVGVILLNAPVKAPTNEATVRQSRWRTRVNR</sequence>
<keyword evidence="4 7" id="KW-0812">Transmembrane</keyword>
<dbReference type="OrthoDB" id="21828at2"/>
<evidence type="ECO:0000256" key="6">
    <source>
        <dbReference type="ARBA" id="ARBA00023136"/>
    </source>
</evidence>
<evidence type="ECO:0000256" key="8">
    <source>
        <dbReference type="SAM" id="Phobius"/>
    </source>
</evidence>